<dbReference type="KEGG" id="mcos:GM418_22335"/>
<dbReference type="Gene3D" id="1.10.10.10">
    <property type="entry name" value="Winged helix-like DNA-binding domain superfamily/Winged helix DNA-binding domain"/>
    <property type="match status" value="1"/>
</dbReference>
<evidence type="ECO:0000256" key="2">
    <source>
        <dbReference type="ARBA" id="ARBA00023015"/>
    </source>
</evidence>
<evidence type="ECO:0000259" key="5">
    <source>
        <dbReference type="PROSITE" id="PS50931"/>
    </source>
</evidence>
<keyword evidence="3" id="KW-0238">DNA-binding</keyword>
<dbReference type="GO" id="GO:0003677">
    <property type="term" value="F:DNA binding"/>
    <property type="evidence" value="ECO:0007669"/>
    <property type="project" value="UniProtKB-KW"/>
</dbReference>
<dbReference type="PROSITE" id="PS50931">
    <property type="entry name" value="HTH_LYSR"/>
    <property type="match status" value="1"/>
</dbReference>
<accession>A0A6I6JYS7</accession>
<evidence type="ECO:0000256" key="4">
    <source>
        <dbReference type="ARBA" id="ARBA00023163"/>
    </source>
</evidence>
<dbReference type="Pfam" id="PF00126">
    <property type="entry name" value="HTH_1"/>
    <property type="match status" value="1"/>
</dbReference>
<dbReference type="InterPro" id="IPR036388">
    <property type="entry name" value="WH-like_DNA-bd_sf"/>
</dbReference>
<dbReference type="PANTHER" id="PTHR30419:SF29">
    <property type="entry name" value="LYSR-FAMILY TRANSCRIPTIONAL REGULATOR"/>
    <property type="match status" value="1"/>
</dbReference>
<organism evidence="6 7">
    <name type="scientific">Maribellus comscasis</name>
    <dbReference type="NCBI Taxonomy" id="2681766"/>
    <lineage>
        <taxon>Bacteria</taxon>
        <taxon>Pseudomonadati</taxon>
        <taxon>Bacteroidota</taxon>
        <taxon>Bacteroidia</taxon>
        <taxon>Marinilabiliales</taxon>
        <taxon>Prolixibacteraceae</taxon>
        <taxon>Maribellus</taxon>
    </lineage>
</organism>
<evidence type="ECO:0000313" key="7">
    <source>
        <dbReference type="Proteomes" id="UP000428260"/>
    </source>
</evidence>
<dbReference type="InterPro" id="IPR036390">
    <property type="entry name" value="WH_DNA-bd_sf"/>
</dbReference>
<evidence type="ECO:0000256" key="3">
    <source>
        <dbReference type="ARBA" id="ARBA00023125"/>
    </source>
</evidence>
<dbReference type="GO" id="GO:0003700">
    <property type="term" value="F:DNA-binding transcription factor activity"/>
    <property type="evidence" value="ECO:0007669"/>
    <property type="project" value="InterPro"/>
</dbReference>
<dbReference type="Pfam" id="PF03466">
    <property type="entry name" value="LysR_substrate"/>
    <property type="match status" value="1"/>
</dbReference>
<dbReference type="InterPro" id="IPR050950">
    <property type="entry name" value="HTH-type_LysR_regulators"/>
</dbReference>
<dbReference type="PANTHER" id="PTHR30419">
    <property type="entry name" value="HTH-TYPE TRANSCRIPTIONAL REGULATOR YBHD"/>
    <property type="match status" value="1"/>
</dbReference>
<evidence type="ECO:0000256" key="1">
    <source>
        <dbReference type="ARBA" id="ARBA00009437"/>
    </source>
</evidence>
<name>A0A6I6JYS7_9BACT</name>
<dbReference type="PRINTS" id="PR00039">
    <property type="entry name" value="HTHLYSR"/>
</dbReference>
<sequence length="316" mass="36619">MNFTQLEYLKELYVQGSFSSAARHLKITQPALSLQIQKLEEEIGFKLLDRTKRPLRFTEEGKYFYHKSIDILKMVEELKQTSFELSEEVKGNVHVGIIPTLAPYLVPLFINELNRSYPDLQIEVTEFKTEDIISKLKLGDLDCGILSTPVSAGGVLFETLFYERFFAYISEDHRLFDSEKINIDELSEEEIWYLEEGNCFQNQVNSICKINYQKKTSQNLIYRSSSIESLRRIVENKNGITFLPELATINIPSELEELIKEFSGEQPVREISLVVSKNYSKKRQIAALKKVILDSIPQRMINQPESWVVDTMLQVK</sequence>
<evidence type="ECO:0000313" key="6">
    <source>
        <dbReference type="EMBL" id="QGY46300.1"/>
    </source>
</evidence>
<reference evidence="6 7" key="1">
    <citation type="submission" date="2019-11" db="EMBL/GenBank/DDBJ databases">
        <authorList>
            <person name="Zheng R.K."/>
            <person name="Sun C.M."/>
        </authorList>
    </citation>
    <scope>NUCLEOTIDE SEQUENCE [LARGE SCALE GENOMIC DNA]</scope>
    <source>
        <strain evidence="6 7">WC007</strain>
    </source>
</reference>
<dbReference type="EMBL" id="CP046401">
    <property type="protein sequence ID" value="QGY46300.1"/>
    <property type="molecule type" value="Genomic_DNA"/>
</dbReference>
<keyword evidence="7" id="KW-1185">Reference proteome</keyword>
<dbReference type="FunFam" id="1.10.10.10:FF:000001">
    <property type="entry name" value="LysR family transcriptional regulator"/>
    <property type="match status" value="1"/>
</dbReference>
<dbReference type="SUPFAM" id="SSF53850">
    <property type="entry name" value="Periplasmic binding protein-like II"/>
    <property type="match status" value="1"/>
</dbReference>
<dbReference type="InterPro" id="IPR005119">
    <property type="entry name" value="LysR_subst-bd"/>
</dbReference>
<dbReference type="GO" id="GO:0005829">
    <property type="term" value="C:cytosol"/>
    <property type="evidence" value="ECO:0007669"/>
    <property type="project" value="TreeGrafter"/>
</dbReference>
<dbReference type="InterPro" id="IPR000847">
    <property type="entry name" value="LysR_HTH_N"/>
</dbReference>
<dbReference type="SUPFAM" id="SSF46785">
    <property type="entry name" value="Winged helix' DNA-binding domain"/>
    <property type="match status" value="1"/>
</dbReference>
<dbReference type="Proteomes" id="UP000428260">
    <property type="component" value="Chromosome"/>
</dbReference>
<dbReference type="RefSeq" id="WP_158869437.1">
    <property type="nucleotide sequence ID" value="NZ_CP046401.1"/>
</dbReference>
<comment type="similarity">
    <text evidence="1">Belongs to the LysR transcriptional regulatory family.</text>
</comment>
<gene>
    <name evidence="6" type="ORF">GM418_22335</name>
</gene>
<proteinExistence type="inferred from homology"/>
<dbReference type="Gene3D" id="3.40.190.10">
    <property type="entry name" value="Periplasmic binding protein-like II"/>
    <property type="match status" value="2"/>
</dbReference>
<feature type="domain" description="HTH lysR-type" evidence="5">
    <location>
        <begin position="1"/>
        <end position="58"/>
    </location>
</feature>
<dbReference type="AlphaFoldDB" id="A0A6I6JYS7"/>
<dbReference type="CDD" id="cd08411">
    <property type="entry name" value="PBP2_OxyR"/>
    <property type="match status" value="1"/>
</dbReference>
<keyword evidence="4" id="KW-0804">Transcription</keyword>
<keyword evidence="2" id="KW-0805">Transcription regulation</keyword>
<protein>
    <submittedName>
        <fullName evidence="6">LysR family transcriptional regulator</fullName>
    </submittedName>
</protein>